<keyword evidence="1" id="KW-0472">Membrane</keyword>
<evidence type="ECO:0000313" key="3">
    <source>
        <dbReference type="EMBL" id="KAF2552249.1"/>
    </source>
</evidence>
<dbReference type="Pfam" id="PF13966">
    <property type="entry name" value="zf-RVT"/>
    <property type="match status" value="1"/>
</dbReference>
<gene>
    <name evidence="3" type="ORF">F2Q68_00035026</name>
</gene>
<name>A0A8S9H361_BRACR</name>
<keyword evidence="1" id="KW-1133">Transmembrane helix</keyword>
<evidence type="ECO:0000256" key="1">
    <source>
        <dbReference type="SAM" id="Phobius"/>
    </source>
</evidence>
<evidence type="ECO:0000313" key="4">
    <source>
        <dbReference type="Proteomes" id="UP000712281"/>
    </source>
</evidence>
<sequence length="329" mass="39186">MRMYLLKTEVFWDARESVTGSWIWWKLLKLRPVAKIFLKLAIKNGESVKFWLDIWHPMGHLIDFYGEIGTKKLGICRNARVCDVVVGTEWRFRSTRDRTLQAIVSQVRSFPVTITPDEEDEVMWKHGQDDFRDSFSSNKTWSLICDPRENVAWHRVIWFPQRVPRFAFFAWLAIKDRLSKGARMRNWGLTQPCLFCGEHVETRDHLYFACPYTYTVWIEVIGNLFGDAPDPDWETTLERITTRATDLLSAILLRLAFQVAIYYFWIERNNRRHNHTTKPASQLCREIDKTIRNRIFSTKYYESQKLYCIMQCSSPGVRLSIDYFRLYCY</sequence>
<accession>A0A8S9H361</accession>
<dbReference type="PANTHER" id="PTHR33116">
    <property type="entry name" value="REVERSE TRANSCRIPTASE ZINC-BINDING DOMAIN-CONTAINING PROTEIN-RELATED-RELATED"/>
    <property type="match status" value="1"/>
</dbReference>
<reference evidence="3" key="1">
    <citation type="submission" date="2019-12" db="EMBL/GenBank/DDBJ databases">
        <title>Genome sequencing and annotation of Brassica cretica.</title>
        <authorList>
            <person name="Studholme D.J."/>
            <person name="Sarris P.F."/>
        </authorList>
    </citation>
    <scope>NUCLEOTIDE SEQUENCE</scope>
    <source>
        <strain evidence="3">PFS-001/15</strain>
        <tissue evidence="3">Leaf</tissue>
    </source>
</reference>
<feature type="transmembrane region" description="Helical" evidence="1">
    <location>
        <begin position="247"/>
        <end position="265"/>
    </location>
</feature>
<dbReference type="Proteomes" id="UP000712281">
    <property type="component" value="Unassembled WGS sequence"/>
</dbReference>
<dbReference type="InterPro" id="IPR026960">
    <property type="entry name" value="RVT-Znf"/>
</dbReference>
<evidence type="ECO:0000259" key="2">
    <source>
        <dbReference type="Pfam" id="PF13966"/>
    </source>
</evidence>
<comment type="caution">
    <text evidence="3">The sequence shown here is derived from an EMBL/GenBank/DDBJ whole genome shotgun (WGS) entry which is preliminary data.</text>
</comment>
<dbReference type="EMBL" id="QGKW02001988">
    <property type="protein sequence ID" value="KAF2552249.1"/>
    <property type="molecule type" value="Genomic_DNA"/>
</dbReference>
<dbReference type="AlphaFoldDB" id="A0A8S9H361"/>
<feature type="domain" description="Reverse transcriptase zinc-binding" evidence="2">
    <location>
        <begin position="135"/>
        <end position="217"/>
    </location>
</feature>
<proteinExistence type="predicted"/>
<protein>
    <recommendedName>
        <fullName evidence="2">Reverse transcriptase zinc-binding domain-containing protein</fullName>
    </recommendedName>
</protein>
<organism evidence="3 4">
    <name type="scientific">Brassica cretica</name>
    <name type="common">Mustard</name>
    <dbReference type="NCBI Taxonomy" id="69181"/>
    <lineage>
        <taxon>Eukaryota</taxon>
        <taxon>Viridiplantae</taxon>
        <taxon>Streptophyta</taxon>
        <taxon>Embryophyta</taxon>
        <taxon>Tracheophyta</taxon>
        <taxon>Spermatophyta</taxon>
        <taxon>Magnoliopsida</taxon>
        <taxon>eudicotyledons</taxon>
        <taxon>Gunneridae</taxon>
        <taxon>Pentapetalae</taxon>
        <taxon>rosids</taxon>
        <taxon>malvids</taxon>
        <taxon>Brassicales</taxon>
        <taxon>Brassicaceae</taxon>
        <taxon>Brassiceae</taxon>
        <taxon>Brassica</taxon>
    </lineage>
</organism>
<dbReference type="PANTHER" id="PTHR33116:SF78">
    <property type="entry name" value="OS12G0587133 PROTEIN"/>
    <property type="match status" value="1"/>
</dbReference>
<keyword evidence="1" id="KW-0812">Transmembrane</keyword>